<proteinExistence type="predicted"/>
<dbReference type="EMBL" id="JACIIX010000003">
    <property type="protein sequence ID" value="MBB6209879.1"/>
    <property type="molecule type" value="Genomic_DNA"/>
</dbReference>
<dbReference type="EC" id="2.1.1.-" evidence="2"/>
<organism evidence="2 3">
    <name type="scientific">Novispirillum itersonii</name>
    <name type="common">Aquaspirillum itersonii</name>
    <dbReference type="NCBI Taxonomy" id="189"/>
    <lineage>
        <taxon>Bacteria</taxon>
        <taxon>Pseudomonadati</taxon>
        <taxon>Pseudomonadota</taxon>
        <taxon>Alphaproteobacteria</taxon>
        <taxon>Rhodospirillales</taxon>
        <taxon>Novispirillaceae</taxon>
        <taxon>Novispirillum</taxon>
    </lineage>
</organism>
<evidence type="ECO:0000313" key="3">
    <source>
        <dbReference type="Proteomes" id="UP000544872"/>
    </source>
</evidence>
<dbReference type="PANTHER" id="PTHR42912">
    <property type="entry name" value="METHYLTRANSFERASE"/>
    <property type="match status" value="1"/>
</dbReference>
<dbReference type="GO" id="GO:0008168">
    <property type="term" value="F:methyltransferase activity"/>
    <property type="evidence" value="ECO:0007669"/>
    <property type="project" value="UniProtKB-KW"/>
</dbReference>
<gene>
    <name evidence="2" type="ORF">FHS48_001287</name>
</gene>
<sequence length="240" mass="26414">MTTEMTQPRRETFHADRARRYDDTIRRVLPGYDTLHALSAVMLETAGAGDAARVLVTGAGTGTELELMARRNPGWHLVACDPAEGMLAVAQARLEEAGLDRQVSLHVGITDSLPPQDLFDAAACLLVLHFLPDDGTKLALLHSVARRLRPGAPLVIADMAEDPASPRFRHLLAAWTRWQAEAGIDPQEIEKGLRHIERDIHFIPETRFAALLGEAGFTPPERYFGGLLFTGSLCHRTQDL</sequence>
<dbReference type="Gene3D" id="3.40.50.150">
    <property type="entry name" value="Vaccinia Virus protein VP39"/>
    <property type="match status" value="1"/>
</dbReference>
<dbReference type="SUPFAM" id="SSF53335">
    <property type="entry name" value="S-adenosyl-L-methionine-dependent methyltransferases"/>
    <property type="match status" value="1"/>
</dbReference>
<dbReference type="InterPro" id="IPR029063">
    <property type="entry name" value="SAM-dependent_MTases_sf"/>
</dbReference>
<protein>
    <submittedName>
        <fullName evidence="2">tRNA (Cmo5U34)-methyltransferase</fullName>
        <ecNumber evidence="2">2.1.1.-</ecNumber>
    </submittedName>
</protein>
<dbReference type="PANTHER" id="PTHR42912:SF93">
    <property type="entry name" value="N6-ADENOSINE-METHYLTRANSFERASE TMT1A"/>
    <property type="match status" value="1"/>
</dbReference>
<dbReference type="InterPro" id="IPR041698">
    <property type="entry name" value="Methyltransf_25"/>
</dbReference>
<evidence type="ECO:0000313" key="2">
    <source>
        <dbReference type="EMBL" id="MBB6209879.1"/>
    </source>
</evidence>
<dbReference type="RefSeq" id="WP_184262492.1">
    <property type="nucleotide sequence ID" value="NZ_JACIIX010000003.1"/>
</dbReference>
<comment type="caution">
    <text evidence="2">The sequence shown here is derived from an EMBL/GenBank/DDBJ whole genome shotgun (WGS) entry which is preliminary data.</text>
</comment>
<keyword evidence="3" id="KW-1185">Reference proteome</keyword>
<reference evidence="2 3" key="1">
    <citation type="submission" date="2020-08" db="EMBL/GenBank/DDBJ databases">
        <title>Genomic Encyclopedia of Type Strains, Phase IV (KMG-IV): sequencing the most valuable type-strain genomes for metagenomic binning, comparative biology and taxonomic classification.</title>
        <authorList>
            <person name="Goeker M."/>
        </authorList>
    </citation>
    <scope>NUCLEOTIDE SEQUENCE [LARGE SCALE GENOMIC DNA]</scope>
    <source>
        <strain evidence="2 3">DSM 11590</strain>
    </source>
</reference>
<dbReference type="GO" id="GO:0032259">
    <property type="term" value="P:methylation"/>
    <property type="evidence" value="ECO:0007669"/>
    <property type="project" value="UniProtKB-KW"/>
</dbReference>
<dbReference type="AlphaFoldDB" id="A0A7W9ZGJ2"/>
<dbReference type="Pfam" id="PF13649">
    <property type="entry name" value="Methyltransf_25"/>
    <property type="match status" value="1"/>
</dbReference>
<evidence type="ECO:0000259" key="1">
    <source>
        <dbReference type="Pfam" id="PF13649"/>
    </source>
</evidence>
<keyword evidence="2" id="KW-0489">Methyltransferase</keyword>
<accession>A0A7W9ZGJ2</accession>
<feature type="domain" description="Methyltransferase" evidence="1">
    <location>
        <begin position="54"/>
        <end position="151"/>
    </location>
</feature>
<keyword evidence="2" id="KW-0808">Transferase</keyword>
<name>A0A7W9ZGJ2_NOVIT</name>
<dbReference type="InterPro" id="IPR050508">
    <property type="entry name" value="Methyltransf_Superfamily"/>
</dbReference>
<dbReference type="CDD" id="cd02440">
    <property type="entry name" value="AdoMet_MTases"/>
    <property type="match status" value="1"/>
</dbReference>
<dbReference type="Proteomes" id="UP000544872">
    <property type="component" value="Unassembled WGS sequence"/>
</dbReference>